<dbReference type="AlphaFoldDB" id="A0AAW1MD32"/>
<dbReference type="Proteomes" id="UP001458880">
    <property type="component" value="Unassembled WGS sequence"/>
</dbReference>
<dbReference type="InterPro" id="IPR005818">
    <property type="entry name" value="Histone_H1/H5_H15"/>
</dbReference>
<name>A0AAW1MD32_POPJA</name>
<gene>
    <name evidence="2" type="ORF">QE152_g6930</name>
</gene>
<dbReference type="EMBL" id="JASPKY010000049">
    <property type="protein sequence ID" value="KAK9745420.1"/>
    <property type="molecule type" value="Genomic_DNA"/>
</dbReference>
<dbReference type="GO" id="GO:0000786">
    <property type="term" value="C:nucleosome"/>
    <property type="evidence" value="ECO:0007669"/>
    <property type="project" value="InterPro"/>
</dbReference>
<dbReference type="GO" id="GO:0006334">
    <property type="term" value="P:nucleosome assembly"/>
    <property type="evidence" value="ECO:0007669"/>
    <property type="project" value="InterPro"/>
</dbReference>
<dbReference type="Gene3D" id="1.10.10.10">
    <property type="entry name" value="Winged helix-like DNA-binding domain superfamily/Winged helix DNA-binding domain"/>
    <property type="match status" value="1"/>
</dbReference>
<dbReference type="InterPro" id="IPR036388">
    <property type="entry name" value="WH-like_DNA-bd_sf"/>
</dbReference>
<accession>A0AAW1MD32</accession>
<keyword evidence="3" id="KW-1185">Reference proteome</keyword>
<evidence type="ECO:0000259" key="1">
    <source>
        <dbReference type="Pfam" id="PF00538"/>
    </source>
</evidence>
<sequence length="89" mass="9656">MVTPPTPKTVNAAKLVLAAIGELKDGGASKDEIAQYLETELSLPDKDVGKYLNKAIDNGIAFGAIRRLHGRYYLGEAMEATVARFSRTF</sequence>
<dbReference type="GO" id="GO:0003677">
    <property type="term" value="F:DNA binding"/>
    <property type="evidence" value="ECO:0007669"/>
    <property type="project" value="InterPro"/>
</dbReference>
<evidence type="ECO:0000313" key="2">
    <source>
        <dbReference type="EMBL" id="KAK9745420.1"/>
    </source>
</evidence>
<feature type="domain" description="H15" evidence="1">
    <location>
        <begin position="13"/>
        <end position="70"/>
    </location>
</feature>
<organism evidence="2 3">
    <name type="scientific">Popillia japonica</name>
    <name type="common">Japanese beetle</name>
    <dbReference type="NCBI Taxonomy" id="7064"/>
    <lineage>
        <taxon>Eukaryota</taxon>
        <taxon>Metazoa</taxon>
        <taxon>Ecdysozoa</taxon>
        <taxon>Arthropoda</taxon>
        <taxon>Hexapoda</taxon>
        <taxon>Insecta</taxon>
        <taxon>Pterygota</taxon>
        <taxon>Neoptera</taxon>
        <taxon>Endopterygota</taxon>
        <taxon>Coleoptera</taxon>
        <taxon>Polyphaga</taxon>
        <taxon>Scarabaeiformia</taxon>
        <taxon>Scarabaeidae</taxon>
        <taxon>Rutelinae</taxon>
        <taxon>Popillia</taxon>
    </lineage>
</organism>
<evidence type="ECO:0000313" key="3">
    <source>
        <dbReference type="Proteomes" id="UP001458880"/>
    </source>
</evidence>
<protein>
    <submittedName>
        <fullName evidence="2">Linker histone H1 and H5 family</fullName>
    </submittedName>
</protein>
<dbReference type="Pfam" id="PF00538">
    <property type="entry name" value="Linker_histone"/>
    <property type="match status" value="1"/>
</dbReference>
<reference evidence="2 3" key="1">
    <citation type="journal article" date="2024" name="BMC Genomics">
        <title>De novo assembly and annotation of Popillia japonica's genome with initial clues to its potential as an invasive pest.</title>
        <authorList>
            <person name="Cucini C."/>
            <person name="Boschi S."/>
            <person name="Funari R."/>
            <person name="Cardaioli E."/>
            <person name="Iannotti N."/>
            <person name="Marturano G."/>
            <person name="Paoli F."/>
            <person name="Bruttini M."/>
            <person name="Carapelli A."/>
            <person name="Frati F."/>
            <person name="Nardi F."/>
        </authorList>
    </citation>
    <scope>NUCLEOTIDE SEQUENCE [LARGE SCALE GENOMIC DNA]</scope>
    <source>
        <strain evidence="2">DMR45628</strain>
    </source>
</reference>
<proteinExistence type="predicted"/>
<comment type="caution">
    <text evidence="2">The sequence shown here is derived from an EMBL/GenBank/DDBJ whole genome shotgun (WGS) entry which is preliminary data.</text>
</comment>